<evidence type="ECO:0000313" key="2">
    <source>
        <dbReference type="Proteomes" id="UP000807504"/>
    </source>
</evidence>
<dbReference type="Proteomes" id="UP000807504">
    <property type="component" value="Unassembled WGS sequence"/>
</dbReference>
<dbReference type="AlphaFoldDB" id="A0A8T0DZM2"/>
<reference evidence="1" key="2">
    <citation type="submission" date="2020-06" db="EMBL/GenBank/DDBJ databases">
        <authorList>
            <person name="Sheffer M."/>
        </authorList>
    </citation>
    <scope>NUCLEOTIDE SEQUENCE</scope>
</reference>
<accession>A0A8T0DZM2</accession>
<reference evidence="1" key="1">
    <citation type="journal article" date="2020" name="bioRxiv">
        <title>Chromosome-level reference genome of the European wasp spider Argiope bruennichi: a resource for studies on range expansion and evolutionary adaptation.</title>
        <authorList>
            <person name="Sheffer M.M."/>
            <person name="Hoppe A."/>
            <person name="Krehenwinkel H."/>
            <person name="Uhl G."/>
            <person name="Kuss A.W."/>
            <person name="Jensen L."/>
            <person name="Jensen C."/>
            <person name="Gillespie R.G."/>
            <person name="Hoff K.J."/>
            <person name="Prost S."/>
        </authorList>
    </citation>
    <scope>NUCLEOTIDE SEQUENCE</scope>
</reference>
<keyword evidence="2" id="KW-1185">Reference proteome</keyword>
<evidence type="ECO:0000313" key="1">
    <source>
        <dbReference type="EMBL" id="KAF8763409.1"/>
    </source>
</evidence>
<comment type="caution">
    <text evidence="1">The sequence shown here is derived from an EMBL/GenBank/DDBJ whole genome shotgun (WGS) entry which is preliminary data.</text>
</comment>
<dbReference type="EMBL" id="JABXBU010002231">
    <property type="protein sequence ID" value="KAF8763409.1"/>
    <property type="molecule type" value="Genomic_DNA"/>
</dbReference>
<sequence length="68" mass="7685">MAFSFTPSPTCGKNGFVHRALSRVGFEALVRTSNYRSHCYPALISFNMILDEVMDRVIMEFLTKPDPA</sequence>
<proteinExistence type="predicted"/>
<gene>
    <name evidence="1" type="ORF">HNY73_021597</name>
</gene>
<name>A0A8T0DZM2_ARGBR</name>
<organism evidence="1 2">
    <name type="scientific">Argiope bruennichi</name>
    <name type="common">Wasp spider</name>
    <name type="synonym">Aranea bruennichi</name>
    <dbReference type="NCBI Taxonomy" id="94029"/>
    <lineage>
        <taxon>Eukaryota</taxon>
        <taxon>Metazoa</taxon>
        <taxon>Ecdysozoa</taxon>
        <taxon>Arthropoda</taxon>
        <taxon>Chelicerata</taxon>
        <taxon>Arachnida</taxon>
        <taxon>Araneae</taxon>
        <taxon>Araneomorphae</taxon>
        <taxon>Entelegynae</taxon>
        <taxon>Araneoidea</taxon>
        <taxon>Araneidae</taxon>
        <taxon>Argiope</taxon>
    </lineage>
</organism>
<protein>
    <submittedName>
        <fullName evidence="1">Uncharacterized protein</fullName>
    </submittedName>
</protein>